<organism evidence="1 2">
    <name type="scientific">Ktedonospora formicarum</name>
    <dbReference type="NCBI Taxonomy" id="2778364"/>
    <lineage>
        <taxon>Bacteria</taxon>
        <taxon>Bacillati</taxon>
        <taxon>Chloroflexota</taxon>
        <taxon>Ktedonobacteria</taxon>
        <taxon>Ktedonobacterales</taxon>
        <taxon>Ktedonobacteraceae</taxon>
        <taxon>Ktedonospora</taxon>
    </lineage>
</organism>
<dbReference type="Proteomes" id="UP000612362">
    <property type="component" value="Unassembled WGS sequence"/>
</dbReference>
<gene>
    <name evidence="1" type="ORF">KSX_51400</name>
</gene>
<dbReference type="AlphaFoldDB" id="A0A8J3MSD9"/>
<keyword evidence="2" id="KW-1185">Reference proteome</keyword>
<name>A0A8J3MSD9_9CHLR</name>
<dbReference type="Gene3D" id="3.40.50.720">
    <property type="entry name" value="NAD(P)-binding Rossmann-like Domain"/>
    <property type="match status" value="1"/>
</dbReference>
<protein>
    <submittedName>
        <fullName evidence="1">Uncharacterized protein</fullName>
    </submittedName>
</protein>
<evidence type="ECO:0000313" key="2">
    <source>
        <dbReference type="Proteomes" id="UP000612362"/>
    </source>
</evidence>
<dbReference type="Pfam" id="PF13602">
    <property type="entry name" value="ADH_zinc_N_2"/>
    <property type="match status" value="1"/>
</dbReference>
<comment type="caution">
    <text evidence="1">The sequence shown here is derived from an EMBL/GenBank/DDBJ whole genome shotgun (WGS) entry which is preliminary data.</text>
</comment>
<dbReference type="Gene3D" id="3.90.180.10">
    <property type="entry name" value="Medium-chain alcohol dehydrogenases, catalytic domain"/>
    <property type="match status" value="1"/>
</dbReference>
<dbReference type="RefSeq" id="WP_307811149.1">
    <property type="nucleotide sequence ID" value="NZ_BNJF01000002.1"/>
</dbReference>
<evidence type="ECO:0000313" key="1">
    <source>
        <dbReference type="EMBL" id="GHO46977.1"/>
    </source>
</evidence>
<dbReference type="EMBL" id="BNJF01000002">
    <property type="protein sequence ID" value="GHO46977.1"/>
    <property type="molecule type" value="Genomic_DNA"/>
</dbReference>
<sequence>MLSVLKRSGTLISTTWGHYSTSHTVSASLIVQDVVLLLPTTAQLAEIGKLIVTGRVRVEISMVYPLAEAYKAHEIHA</sequence>
<accession>A0A8J3MSD9</accession>
<reference evidence="1" key="1">
    <citation type="submission" date="2020-10" db="EMBL/GenBank/DDBJ databases">
        <title>Taxonomic study of unclassified bacteria belonging to the class Ktedonobacteria.</title>
        <authorList>
            <person name="Yabe S."/>
            <person name="Wang C.M."/>
            <person name="Zheng Y."/>
            <person name="Sakai Y."/>
            <person name="Cavaletti L."/>
            <person name="Monciardini P."/>
            <person name="Donadio S."/>
        </authorList>
    </citation>
    <scope>NUCLEOTIDE SEQUENCE</scope>
    <source>
        <strain evidence="1">SOSP1-1</strain>
    </source>
</reference>
<proteinExistence type="predicted"/>